<dbReference type="GO" id="GO:0016829">
    <property type="term" value="F:lyase activity"/>
    <property type="evidence" value="ECO:0007669"/>
    <property type="project" value="UniProtKB-KW"/>
</dbReference>
<protein>
    <recommendedName>
        <fullName evidence="3">Fibronectin type-III domain-containing protein</fullName>
    </recommendedName>
</protein>
<dbReference type="InterPro" id="IPR013783">
    <property type="entry name" value="Ig-like_fold"/>
</dbReference>
<dbReference type="InterPro" id="IPR011042">
    <property type="entry name" value="6-blade_b-propeller_TolB-like"/>
</dbReference>
<evidence type="ECO:0000313" key="5">
    <source>
        <dbReference type="Proteomes" id="UP000321820"/>
    </source>
</evidence>
<feature type="domain" description="Fibronectin type-III" evidence="3">
    <location>
        <begin position="1195"/>
        <end position="1286"/>
    </location>
</feature>
<dbReference type="Gene3D" id="1.50.10.100">
    <property type="entry name" value="Chondroitin AC/alginate lyase"/>
    <property type="match status" value="1"/>
</dbReference>
<evidence type="ECO:0000256" key="2">
    <source>
        <dbReference type="ARBA" id="ARBA00023239"/>
    </source>
</evidence>
<dbReference type="SUPFAM" id="SSF49265">
    <property type="entry name" value="Fibronectin type III"/>
    <property type="match status" value="1"/>
</dbReference>
<accession>A0A5B9EJD0</accession>
<keyword evidence="2" id="KW-0456">Lyase</keyword>
<dbReference type="Gene3D" id="2.120.10.30">
    <property type="entry name" value="TolB, C-terminal domain"/>
    <property type="match status" value="2"/>
</dbReference>
<keyword evidence="5" id="KW-1185">Reference proteome</keyword>
<dbReference type="PROSITE" id="PS50853">
    <property type="entry name" value="FN3"/>
    <property type="match status" value="1"/>
</dbReference>
<dbReference type="GO" id="GO:0042597">
    <property type="term" value="C:periplasmic space"/>
    <property type="evidence" value="ECO:0007669"/>
    <property type="project" value="InterPro"/>
</dbReference>
<dbReference type="InterPro" id="IPR032109">
    <property type="entry name" value="Big_3_5"/>
</dbReference>
<dbReference type="Gene3D" id="2.60.40.10">
    <property type="entry name" value="Immunoglobulins"/>
    <property type="match status" value="9"/>
</dbReference>
<organism evidence="4 5">
    <name type="scientific">Terriglobus albidus</name>
    <dbReference type="NCBI Taxonomy" id="1592106"/>
    <lineage>
        <taxon>Bacteria</taxon>
        <taxon>Pseudomonadati</taxon>
        <taxon>Acidobacteriota</taxon>
        <taxon>Terriglobia</taxon>
        <taxon>Terriglobales</taxon>
        <taxon>Acidobacteriaceae</taxon>
        <taxon>Terriglobus</taxon>
    </lineage>
</organism>
<dbReference type="SUPFAM" id="SSF48230">
    <property type="entry name" value="Chondroitin AC/alginate lyase"/>
    <property type="match status" value="1"/>
</dbReference>
<gene>
    <name evidence="4" type="ORF">FTW19_20940</name>
</gene>
<dbReference type="Pfam" id="PF25021">
    <property type="entry name" value="TEN_NHL"/>
    <property type="match status" value="1"/>
</dbReference>
<evidence type="ECO:0000313" key="4">
    <source>
        <dbReference type="EMBL" id="QEE30226.1"/>
    </source>
</evidence>
<dbReference type="EMBL" id="CP042806">
    <property type="protein sequence ID" value="QEE30226.1"/>
    <property type="molecule type" value="Genomic_DNA"/>
</dbReference>
<dbReference type="InterPro" id="IPR041286">
    <property type="entry name" value="MBG_2"/>
</dbReference>
<dbReference type="Pfam" id="PF16640">
    <property type="entry name" value="Big_3_5"/>
    <property type="match status" value="6"/>
</dbReference>
<dbReference type="Proteomes" id="UP000321820">
    <property type="component" value="Chromosome"/>
</dbReference>
<evidence type="ECO:0000256" key="1">
    <source>
        <dbReference type="ARBA" id="ARBA00022729"/>
    </source>
</evidence>
<dbReference type="InterPro" id="IPR008929">
    <property type="entry name" value="Chondroitin_lyas"/>
</dbReference>
<dbReference type="Pfam" id="PF18676">
    <property type="entry name" value="MBG_2"/>
    <property type="match status" value="1"/>
</dbReference>
<dbReference type="InterPro" id="IPR056822">
    <property type="entry name" value="TEN_NHL"/>
</dbReference>
<dbReference type="RefSeq" id="WP_147649495.1">
    <property type="nucleotide sequence ID" value="NZ_CP042806.1"/>
</dbReference>
<dbReference type="Pfam" id="PF05426">
    <property type="entry name" value="Alginate_lyase"/>
    <property type="match status" value="1"/>
</dbReference>
<dbReference type="InterPro" id="IPR008397">
    <property type="entry name" value="Alginate_lyase_dom"/>
</dbReference>
<dbReference type="KEGG" id="talb:FTW19_20940"/>
<sequence length="1939" mass="195493">MSGKGRLAIWLWFFFTLSLVPGLAQPALTFQPEIITTIAGTGAAGYTGDGGPATSALMSGGIKGVVADSSGDVFFVDGTYCTVRVIYEGGATAAQLIAAETGVTSPVIGNIYVVAGIENQCGTPSNGTLATSAKITPNTGGLGIDSAGDIYVAGTSSTVWVIYAGGTNTVGTNFISLEASVTNPTLGAIYRVAGSRTSANGGDGTLATSSSVGLHGVDDIKFDSVGSMYLADQGNNSIREVSASTGFISTIAGGGGTASGASGNSRNGTVASSSLLNQPYAVAVDASNNVYISDKNNNLIRMIYVGGSAAAALITLENPTITSPVQGNLYTIAGGGGTLSPYGVRATTAKLNGTTGLATDPAGNIYLAVNGYNEILEVNAATGVISVVAGTGTAGTVTGTNGDGGVATSALLSGPRGVAVDAAGRVYITDAGNLKVRQAGPQGLLVFAGQAPNTTSAAQSVVLSNVGNTTLNFTGGAPSMSGTNASSFAIASTSSTNACNFTSLAPRANCTLAITYSPQDNNASSAALSFVTDGVLSPQQILLQAAALPVTTTTLQASVSSVVVGTAMTLTATVTGGASPSGAISFYNNGSSLLGTATLNSSGVATLTYTPPATGALSITATYPGNTSNAGSTSNTVSVNVTGSASSTTSVAASPATINQGQNVTFTATVSGSGTVPTGTVAFYDGITLLGSAALDGSGNAVLSTTAVPVGLNSVRASYPGDATFAASSSTVSVQVYGVPTVVLTPSSASLNLGVKETLTATVSGAGATPTGTVTFYFGSTVLGTGTLTGGIATLATTALPDGSDVLTATYSGDGNYTSGTSPAITVTVSGRAFVHPGGLHTQADFDRMAAQVAAGAHPWIDDWNLLITDSQAQSTYANHATANMGSSRQNADLDAHAAYLNALRWRISGDTTYAEESKKILNAWASKVNQVPTGTDIPGLMGIAVQDFALAGETLRGYSGWSDSDFAAFQNMFTNYLYPVVNNFLTNHNGAAIDHYWANWDACNLGALIAMGVLNDNTDWFNQGVAYYQNGAGNGAINHALWTLYNDGALGQWQESGRDQEHAQLGVGLLGYAAQTAWNQGVDLFGYGNNRLLAGGEYVAQYNMNQTVPYTSYNNSDNVLQYYPSTNGRDRLDDRPVWELLYNHYNVLQGVSTPNTQAMAQLQRPEHGSTDHFGYGTLTFTLNASASAYPPSPTPAAPTGLTATASVGQVFLNWSTTATANGYNVLRSTDGASYTVIASLTQTTMAQYTDSSVTNGTAYSYEVQAVNQSGTSATSTSASATPMSAGALPTGWLDADIGVVQAPGSAQYATVASNTFVVTGQGSGIGGAADSLHYAYQQVTGDFTLTARLFGESGTLSNTGLMMRETLDANATAAAMVLGSTGGRIAQMGGRASTGDTMTWTSGNQYTWIPVWFRLERAGNVFTASQSSDGVTWFVVDTRTINMASTYYVGLAACSGDITTYSTETSKFDNVSFITASEPALTVTAASSTITYGQTVPAYTASYSGFVNGDTASILSGAPSLTTNPATPTDAGSYTITAAAGTLSVANYSLHYVNGTLTIQQVAATVALAASSNPAAQGKTETLTATVSGAGQPGGSVVFSAGSNVLCTATVSTSGVATCSFVPTTSGSEVITAQYGGDTNHLTGSANLTLNVYDAAVALQFASTQLTYPGATNVTACVTGATTATPTGTVQIVDGVSSLTTLSLQGNGCAYWYISPGLAAGTHTFTAVYSGDGNNPGGTSAQTTVNVTPVPVTMGASCWNASSPYGSNYQCTVNVSSNAGAPQGGINYSLDGGAAVSVPLSNGSAGFTLTKPVAGSHTVVITYPQQTNYGTATQAQSFTITAAPVNVSLTPSSWYASAGTSLTFSAAVTSWSAGPPAGVGSVAFYDGSTLLATIAVDSNGKATYTTSSLTAGSHTITATFTGANYASGSGSATITVTQ</sequence>
<evidence type="ECO:0000259" key="3">
    <source>
        <dbReference type="PROSITE" id="PS50853"/>
    </source>
</evidence>
<name>A0A5B9EJD0_9BACT</name>
<dbReference type="Gene3D" id="2.60.120.200">
    <property type="match status" value="1"/>
</dbReference>
<reference evidence="4 5" key="1">
    <citation type="submission" date="2019-08" db="EMBL/GenBank/DDBJ databases">
        <title>Complete genome sequence of Terriglobus albidus strain ORNL.</title>
        <authorList>
            <person name="Podar M."/>
        </authorList>
    </citation>
    <scope>NUCLEOTIDE SEQUENCE [LARGE SCALE GENOMIC DNA]</scope>
    <source>
        <strain evidence="4 5">ORNL</strain>
    </source>
</reference>
<dbReference type="InterPro" id="IPR003961">
    <property type="entry name" value="FN3_dom"/>
</dbReference>
<dbReference type="PANTHER" id="PTHR46388">
    <property type="entry name" value="NHL REPEAT-CONTAINING PROTEIN 2"/>
    <property type="match status" value="1"/>
</dbReference>
<proteinExistence type="predicted"/>
<dbReference type="PANTHER" id="PTHR46388:SF2">
    <property type="entry name" value="NHL REPEAT-CONTAINING PROTEIN 2"/>
    <property type="match status" value="1"/>
</dbReference>
<keyword evidence="1" id="KW-0732">Signal</keyword>
<dbReference type="InterPro" id="IPR036116">
    <property type="entry name" value="FN3_sf"/>
</dbReference>
<dbReference type="SUPFAM" id="SSF63825">
    <property type="entry name" value="YWTD domain"/>
    <property type="match status" value="1"/>
</dbReference>
<dbReference type="OrthoDB" id="117829at2"/>